<keyword evidence="2" id="KW-0143">Chaperone</keyword>
<dbReference type="InterPro" id="IPR008971">
    <property type="entry name" value="HSP40/DnaJ_pept-bd"/>
</dbReference>
<evidence type="ECO:0000256" key="1">
    <source>
        <dbReference type="ARBA" id="ARBA00022705"/>
    </source>
</evidence>
<dbReference type="Gene3D" id="2.60.260.20">
    <property type="entry name" value="Urease metallochaperone UreE, N-terminal domain"/>
    <property type="match status" value="2"/>
</dbReference>
<keyword evidence="1" id="KW-0235">DNA replication</keyword>
<dbReference type="Pfam" id="PF01556">
    <property type="entry name" value="DnaJ_C"/>
    <property type="match status" value="1"/>
</dbReference>
<evidence type="ECO:0000313" key="4">
    <source>
        <dbReference type="EMBL" id="GAA6268006.1"/>
    </source>
</evidence>
<dbReference type="PANTHER" id="PTHR43096:SF48">
    <property type="entry name" value="CHAPERONE PROTEIN DNAJ"/>
    <property type="match status" value="1"/>
</dbReference>
<dbReference type="SMART" id="SM00271">
    <property type="entry name" value="DnaJ"/>
    <property type="match status" value="1"/>
</dbReference>
<sequence length="333" mass="35675">MKEKRDYYEVLGISRDADASQIKKAYRKLAKKYHPDSNEGDSRAAERFKEATEAYTILSDPEKKKIYDQYGSSAFDGVGGFRADTQRTHGFGGSAGGFSGFSGYSDGFSGHFQDGNGGYRSWHFEGGEDDDLFGDIFGSMFHGRGRENTKSRGQDITAQIEIPFDAAAFGGEQAVTLTAPDGSRKTFQVQIPAGIDEGQTIRLRGKGAPGTKGAEAGDLLLKVSLGSRPGFERRGKDIYTTAAIPFTTAVFGGEARVSTLYGDVLCKILPGTQSGSRIRLSGKGIVSSGVSSVRGDQYVSIQIAVPENLNREAAQKLHEFEAACRTGNGRGAA</sequence>
<dbReference type="PROSITE" id="PS50076">
    <property type="entry name" value="DNAJ_2"/>
    <property type="match status" value="1"/>
</dbReference>
<reference evidence="4 5" key="1">
    <citation type="submission" date="2024-04" db="EMBL/GenBank/DDBJ databases">
        <title>Defined microbial consortia suppress multidrug-resistant proinflammatory Enterobacteriaceae via ecological control.</title>
        <authorList>
            <person name="Furuichi M."/>
            <person name="Kawaguchi T."/>
            <person name="Pust M."/>
            <person name="Yasuma K."/>
            <person name="Plichta D."/>
            <person name="Hasegawa N."/>
            <person name="Ohya T."/>
            <person name="Bhattarai S."/>
            <person name="Sasajima S."/>
            <person name="Aoto Y."/>
            <person name="Tuganbaev T."/>
            <person name="Yaginuma M."/>
            <person name="Ueda M."/>
            <person name="Okahashi N."/>
            <person name="Amafuji K."/>
            <person name="Kiridooshi Y."/>
            <person name="Sugita K."/>
            <person name="Strazar M."/>
            <person name="Skelly A."/>
            <person name="Suda W."/>
            <person name="Hattori M."/>
            <person name="Nakamoto N."/>
            <person name="Caballero S."/>
            <person name="Norman J."/>
            <person name="Olle B."/>
            <person name="Tanoue T."/>
            <person name="Arita M."/>
            <person name="Bucci V."/>
            <person name="Atarashi K."/>
            <person name="Xavier R."/>
            <person name="Honda K."/>
        </authorList>
    </citation>
    <scope>NUCLEOTIDE SEQUENCE [LARGE SCALE GENOMIC DNA]</scope>
    <source>
        <strain evidence="5">f13</strain>
    </source>
</reference>
<evidence type="ECO:0000259" key="3">
    <source>
        <dbReference type="PROSITE" id="PS50076"/>
    </source>
</evidence>
<dbReference type="PANTHER" id="PTHR43096">
    <property type="entry name" value="DNAJ HOMOLOG 1, MITOCHONDRIAL-RELATED"/>
    <property type="match status" value="1"/>
</dbReference>
<evidence type="ECO:0000256" key="2">
    <source>
        <dbReference type="ARBA" id="ARBA00023186"/>
    </source>
</evidence>
<dbReference type="Proteomes" id="UP001600894">
    <property type="component" value="Unassembled WGS sequence"/>
</dbReference>
<dbReference type="CDD" id="cd10747">
    <property type="entry name" value="DnaJ_C"/>
    <property type="match status" value="1"/>
</dbReference>
<name>A0ABQ0AVG7_9FIRM</name>
<dbReference type="Gene3D" id="1.10.287.110">
    <property type="entry name" value="DnaJ domain"/>
    <property type="match status" value="1"/>
</dbReference>
<protein>
    <submittedName>
        <fullName evidence="4">DnaJ C-terminal domain-containing protein</fullName>
    </submittedName>
</protein>
<dbReference type="InterPro" id="IPR002939">
    <property type="entry name" value="DnaJ_C"/>
</dbReference>
<comment type="caution">
    <text evidence="4">The sequence shown here is derived from an EMBL/GenBank/DDBJ whole genome shotgun (WGS) entry which is preliminary data.</text>
</comment>
<dbReference type="PRINTS" id="PR00625">
    <property type="entry name" value="JDOMAIN"/>
</dbReference>
<feature type="domain" description="J" evidence="3">
    <location>
        <begin position="6"/>
        <end position="71"/>
    </location>
</feature>
<dbReference type="Pfam" id="PF00226">
    <property type="entry name" value="DnaJ"/>
    <property type="match status" value="1"/>
</dbReference>
<accession>A0ABQ0AVG7</accession>
<dbReference type="SUPFAM" id="SSF46565">
    <property type="entry name" value="Chaperone J-domain"/>
    <property type="match status" value="1"/>
</dbReference>
<evidence type="ECO:0000313" key="5">
    <source>
        <dbReference type="Proteomes" id="UP001600894"/>
    </source>
</evidence>
<dbReference type="EMBL" id="BAABXL010000001">
    <property type="protein sequence ID" value="GAA6268006.1"/>
    <property type="molecule type" value="Genomic_DNA"/>
</dbReference>
<proteinExistence type="predicted"/>
<dbReference type="SUPFAM" id="SSF49493">
    <property type="entry name" value="HSP40/DnaJ peptide-binding domain"/>
    <property type="match status" value="2"/>
</dbReference>
<dbReference type="CDD" id="cd06257">
    <property type="entry name" value="DnaJ"/>
    <property type="match status" value="1"/>
</dbReference>
<gene>
    <name evidence="4" type="ORF">F130042H8_10660</name>
</gene>
<dbReference type="InterPro" id="IPR001623">
    <property type="entry name" value="DnaJ_domain"/>
</dbReference>
<keyword evidence="5" id="KW-1185">Reference proteome</keyword>
<dbReference type="RefSeq" id="WP_390469405.1">
    <property type="nucleotide sequence ID" value="NZ_BAABXL010000001.1"/>
</dbReference>
<dbReference type="InterPro" id="IPR036869">
    <property type="entry name" value="J_dom_sf"/>
</dbReference>
<organism evidence="4 5">
    <name type="scientific">Enterocloster alcoholdehydrogenati</name>
    <dbReference type="NCBI Taxonomy" id="2547410"/>
    <lineage>
        <taxon>Bacteria</taxon>
        <taxon>Bacillati</taxon>
        <taxon>Bacillota</taxon>
        <taxon>Clostridia</taxon>
        <taxon>Lachnospirales</taxon>
        <taxon>Lachnospiraceae</taxon>
        <taxon>Enterocloster</taxon>
    </lineage>
</organism>